<dbReference type="Proteomes" id="UP001057402">
    <property type="component" value="Chromosome 8"/>
</dbReference>
<accession>A0ACB9MZN5</accession>
<protein>
    <submittedName>
        <fullName evidence="1">Uncharacterized protein</fullName>
    </submittedName>
</protein>
<evidence type="ECO:0000313" key="1">
    <source>
        <dbReference type="EMBL" id="KAI4329665.1"/>
    </source>
</evidence>
<keyword evidence="2" id="KW-1185">Reference proteome</keyword>
<comment type="caution">
    <text evidence="1">The sequence shown here is derived from an EMBL/GenBank/DDBJ whole genome shotgun (WGS) entry which is preliminary data.</text>
</comment>
<name>A0ACB9MZN5_9MYRT</name>
<evidence type="ECO:0000313" key="2">
    <source>
        <dbReference type="Proteomes" id="UP001057402"/>
    </source>
</evidence>
<sequence>MALFKCILAAILVIAISLMKKAASVPNTNVVETRCGLLSGSTDYELAAQFIRRMLVQNTGRRGGSYYRSKRVKVEGTWRRCYGHATCSRTLPIQDCVDCLAAASVVVIQGCPGASSARTRLVDCYIRFSSNRFYEGCKIAPVPPYNYFPYVSI</sequence>
<proteinExistence type="predicted"/>
<organism evidence="1 2">
    <name type="scientific">Melastoma candidum</name>
    <dbReference type="NCBI Taxonomy" id="119954"/>
    <lineage>
        <taxon>Eukaryota</taxon>
        <taxon>Viridiplantae</taxon>
        <taxon>Streptophyta</taxon>
        <taxon>Embryophyta</taxon>
        <taxon>Tracheophyta</taxon>
        <taxon>Spermatophyta</taxon>
        <taxon>Magnoliopsida</taxon>
        <taxon>eudicotyledons</taxon>
        <taxon>Gunneridae</taxon>
        <taxon>Pentapetalae</taxon>
        <taxon>rosids</taxon>
        <taxon>malvids</taxon>
        <taxon>Myrtales</taxon>
        <taxon>Melastomataceae</taxon>
        <taxon>Melastomatoideae</taxon>
        <taxon>Melastomateae</taxon>
        <taxon>Melastoma</taxon>
    </lineage>
</organism>
<gene>
    <name evidence="1" type="ORF">MLD38_028026</name>
</gene>
<reference evidence="2" key="1">
    <citation type="journal article" date="2023" name="Front. Plant Sci.">
        <title>Chromosomal-level genome assembly of Melastoma candidum provides insights into trichome evolution.</title>
        <authorList>
            <person name="Zhong Y."/>
            <person name="Wu W."/>
            <person name="Sun C."/>
            <person name="Zou P."/>
            <person name="Liu Y."/>
            <person name="Dai S."/>
            <person name="Zhou R."/>
        </authorList>
    </citation>
    <scope>NUCLEOTIDE SEQUENCE [LARGE SCALE GENOMIC DNA]</scope>
</reference>
<dbReference type="EMBL" id="CM042887">
    <property type="protein sequence ID" value="KAI4329665.1"/>
    <property type="molecule type" value="Genomic_DNA"/>
</dbReference>